<dbReference type="EMBL" id="NMQT01000060">
    <property type="protein sequence ID" value="OXM55523.1"/>
    <property type="molecule type" value="Genomic_DNA"/>
</dbReference>
<gene>
    <name evidence="1" type="ORF">CFP71_17670</name>
</gene>
<proteinExistence type="predicted"/>
<comment type="caution">
    <text evidence="1">The sequence shown here is derived from an EMBL/GenBank/DDBJ whole genome shotgun (WGS) entry which is preliminary data.</text>
</comment>
<reference evidence="1 2" key="1">
    <citation type="submission" date="2017-07" db="EMBL/GenBank/DDBJ databases">
        <title>Amycolatopsis thailandensis Genome sequencing and assembly.</title>
        <authorList>
            <person name="Kaur N."/>
            <person name="Mayilraj S."/>
        </authorList>
    </citation>
    <scope>NUCLEOTIDE SEQUENCE [LARGE SCALE GENOMIC DNA]</scope>
    <source>
        <strain evidence="1 2">JCM 16380</strain>
    </source>
</reference>
<dbReference type="Proteomes" id="UP000215223">
    <property type="component" value="Unassembled WGS sequence"/>
</dbReference>
<name>A0A229S9A8_9PSEU</name>
<keyword evidence="2" id="KW-1185">Reference proteome</keyword>
<sequence length="84" mass="9136">MKASFPTFRVVKEAFTDTRVAMFAPDAPPVTSRPREGLLHAAQPRKLDLHASPKYMKAPFLAPGARKGAFMYLSGLGDGRAKCS</sequence>
<evidence type="ECO:0000313" key="1">
    <source>
        <dbReference type="EMBL" id="OXM55523.1"/>
    </source>
</evidence>
<dbReference type="AlphaFoldDB" id="A0A229S9A8"/>
<protein>
    <submittedName>
        <fullName evidence="1">Uncharacterized protein</fullName>
    </submittedName>
</protein>
<organism evidence="1 2">
    <name type="scientific">Amycolatopsis thailandensis</name>
    <dbReference type="NCBI Taxonomy" id="589330"/>
    <lineage>
        <taxon>Bacteria</taxon>
        <taxon>Bacillati</taxon>
        <taxon>Actinomycetota</taxon>
        <taxon>Actinomycetes</taxon>
        <taxon>Pseudonocardiales</taxon>
        <taxon>Pseudonocardiaceae</taxon>
        <taxon>Amycolatopsis</taxon>
    </lineage>
</organism>
<evidence type="ECO:0000313" key="2">
    <source>
        <dbReference type="Proteomes" id="UP000215223"/>
    </source>
</evidence>
<accession>A0A229S9A8</accession>